<dbReference type="EC" id="2.7.6.3" evidence="2"/>
<dbReference type="GO" id="GO:0003848">
    <property type="term" value="F:2-amino-4-hydroxy-6-hydroxymethyldihydropteridine diphosphokinase activity"/>
    <property type="evidence" value="ECO:0007669"/>
    <property type="project" value="UniProtKB-EC"/>
</dbReference>
<reference evidence="9 10" key="1">
    <citation type="journal article" date="2005" name="Int. J. Syst. Evol. Microbiol.">
        <title>Nitrincola lacisaponensis gen. nov., sp. nov., a novel alkaliphilic bacterium isolated from an alkaline, saline lake.</title>
        <authorList>
            <person name="Dimitriu P.A."/>
            <person name="Shukla S.K."/>
            <person name="Conradt J."/>
            <person name="Marquez M.C."/>
            <person name="Ventosa A."/>
            <person name="Maglia A."/>
            <person name="Peyton B.M."/>
            <person name="Pinkart H.C."/>
            <person name="Mormile M.R."/>
        </authorList>
    </citation>
    <scope>NUCLEOTIDE SEQUENCE [LARGE SCALE GENOMIC DNA]</scope>
    <source>
        <strain evidence="9 10">4CA</strain>
    </source>
</reference>
<dbReference type="NCBIfam" id="TIGR01498">
    <property type="entry name" value="folK"/>
    <property type="match status" value="1"/>
</dbReference>
<evidence type="ECO:0000313" key="9">
    <source>
        <dbReference type="EMBL" id="KDE40656.1"/>
    </source>
</evidence>
<dbReference type="PANTHER" id="PTHR43071:SF2">
    <property type="entry name" value="2-AMINO-4-HYDROXY-6-HYDROXYMETHYLDIHYDROPTERIDINE PYROPHOSPHOKINASE"/>
    <property type="match status" value="1"/>
</dbReference>
<evidence type="ECO:0000256" key="1">
    <source>
        <dbReference type="ARBA" id="ARBA00005051"/>
    </source>
</evidence>
<keyword evidence="4" id="KW-0547">Nucleotide-binding</keyword>
<keyword evidence="3 9" id="KW-0808">Transferase</keyword>
<evidence type="ECO:0000256" key="4">
    <source>
        <dbReference type="ARBA" id="ARBA00022741"/>
    </source>
</evidence>
<dbReference type="GO" id="GO:0046656">
    <property type="term" value="P:folic acid biosynthetic process"/>
    <property type="evidence" value="ECO:0007669"/>
    <property type="project" value="UniProtKB-KW"/>
</dbReference>
<comment type="caution">
    <text evidence="9">The sequence shown here is derived from an EMBL/GenBank/DDBJ whole genome shotgun (WGS) entry which is preliminary data.</text>
</comment>
<evidence type="ECO:0000256" key="5">
    <source>
        <dbReference type="ARBA" id="ARBA00022777"/>
    </source>
</evidence>
<evidence type="ECO:0000256" key="7">
    <source>
        <dbReference type="ARBA" id="ARBA00022909"/>
    </source>
</evidence>
<dbReference type="STRING" id="267850.ADINL_1248"/>
<accession>A0A063Y7B5</accession>
<evidence type="ECO:0000313" key="10">
    <source>
        <dbReference type="Proteomes" id="UP000027318"/>
    </source>
</evidence>
<dbReference type="Proteomes" id="UP000027318">
    <property type="component" value="Unassembled WGS sequence"/>
</dbReference>
<dbReference type="OrthoDB" id="9790168at2"/>
<evidence type="ECO:0000256" key="6">
    <source>
        <dbReference type="ARBA" id="ARBA00022840"/>
    </source>
</evidence>
<keyword evidence="6" id="KW-0067">ATP-binding</keyword>
<dbReference type="GO" id="GO:0005524">
    <property type="term" value="F:ATP binding"/>
    <property type="evidence" value="ECO:0007669"/>
    <property type="project" value="UniProtKB-KW"/>
</dbReference>
<sequence>MAEVLLSLGSNLERERYILSALDTLATHFGELALSSVYESESVGFDGSPFYNMVVGIHTDLSVGELSRVLKQIEDDNGRQRNGPRFCSRTLDIDILTYDDLTGVVDGVMLPRDEVDKNAFVLWPLAELKPDALHPLRQISYSRLWADYNQNQKLWPVDFYWQGRQISVSAPKSD</sequence>
<protein>
    <recommendedName>
        <fullName evidence="2">2-amino-4-hydroxy-6-hydroxymethyldihydropteridine diphosphokinase</fullName>
        <ecNumber evidence="2">2.7.6.3</ecNumber>
    </recommendedName>
</protein>
<dbReference type="CDD" id="cd00483">
    <property type="entry name" value="HPPK"/>
    <property type="match status" value="1"/>
</dbReference>
<dbReference type="RefSeq" id="WP_036544952.1">
    <property type="nucleotide sequence ID" value="NZ_JMSZ01000016.1"/>
</dbReference>
<evidence type="ECO:0000259" key="8">
    <source>
        <dbReference type="Pfam" id="PF01288"/>
    </source>
</evidence>
<keyword evidence="10" id="KW-1185">Reference proteome</keyword>
<dbReference type="AlphaFoldDB" id="A0A063Y7B5"/>
<dbReference type="InterPro" id="IPR035907">
    <property type="entry name" value="Hppk_sf"/>
</dbReference>
<keyword evidence="5 9" id="KW-0418">Kinase</keyword>
<gene>
    <name evidence="9" type="ORF">ADINL_1248</name>
</gene>
<dbReference type="PATRIC" id="fig|267850.7.peg.1243"/>
<comment type="pathway">
    <text evidence="1">Cofactor biosynthesis; tetrahydrofolate biosynthesis; 2-amino-4-hydroxy-6-hydroxymethyl-7,8-dihydropteridine diphosphate from 7,8-dihydroneopterin triphosphate: step 4/4.</text>
</comment>
<organism evidence="9 10">
    <name type="scientific">Nitrincola lacisaponensis</name>
    <dbReference type="NCBI Taxonomy" id="267850"/>
    <lineage>
        <taxon>Bacteria</taxon>
        <taxon>Pseudomonadati</taxon>
        <taxon>Pseudomonadota</taxon>
        <taxon>Gammaproteobacteria</taxon>
        <taxon>Oceanospirillales</taxon>
        <taxon>Oceanospirillaceae</taxon>
        <taxon>Nitrincola</taxon>
    </lineage>
</organism>
<evidence type="ECO:0000256" key="3">
    <source>
        <dbReference type="ARBA" id="ARBA00022679"/>
    </source>
</evidence>
<dbReference type="GO" id="GO:0046654">
    <property type="term" value="P:tetrahydrofolate biosynthetic process"/>
    <property type="evidence" value="ECO:0007669"/>
    <property type="project" value="UniProtKB-UniPathway"/>
</dbReference>
<dbReference type="EMBL" id="JMSZ01000016">
    <property type="protein sequence ID" value="KDE40656.1"/>
    <property type="molecule type" value="Genomic_DNA"/>
</dbReference>
<dbReference type="GO" id="GO:0016301">
    <property type="term" value="F:kinase activity"/>
    <property type="evidence" value="ECO:0007669"/>
    <property type="project" value="UniProtKB-KW"/>
</dbReference>
<dbReference type="SUPFAM" id="SSF55083">
    <property type="entry name" value="6-hydroxymethyl-7,8-dihydropterin pyrophosphokinase, HPPK"/>
    <property type="match status" value="1"/>
</dbReference>
<dbReference type="Gene3D" id="3.30.70.560">
    <property type="entry name" value="7,8-Dihydro-6-hydroxymethylpterin-pyrophosphokinase HPPK"/>
    <property type="match status" value="1"/>
</dbReference>
<evidence type="ECO:0000256" key="2">
    <source>
        <dbReference type="ARBA" id="ARBA00013253"/>
    </source>
</evidence>
<feature type="domain" description="7,8-dihydro-6-hydroxymethylpterin-pyrophosphokinase" evidence="8">
    <location>
        <begin position="6"/>
        <end position="130"/>
    </location>
</feature>
<proteinExistence type="predicted"/>
<dbReference type="InterPro" id="IPR000550">
    <property type="entry name" value="Hppk"/>
</dbReference>
<dbReference type="Pfam" id="PF01288">
    <property type="entry name" value="HPPK"/>
    <property type="match status" value="1"/>
</dbReference>
<dbReference type="PANTHER" id="PTHR43071">
    <property type="entry name" value="2-AMINO-4-HYDROXY-6-HYDROXYMETHYLDIHYDROPTERIDINE PYROPHOSPHOKINASE"/>
    <property type="match status" value="1"/>
</dbReference>
<dbReference type="UniPathway" id="UPA00077">
    <property type="reaction ID" value="UER00155"/>
</dbReference>
<name>A0A063Y7B5_9GAMM</name>
<keyword evidence="7" id="KW-0289">Folate biosynthesis</keyword>